<feature type="domain" description="PucR C-terminal helix-turn-helix" evidence="2">
    <location>
        <begin position="473"/>
        <end position="525"/>
    </location>
</feature>
<reference evidence="3" key="1">
    <citation type="submission" date="2020-02" db="EMBL/GenBank/DDBJ databases">
        <authorList>
            <person name="Shen X.-R."/>
            <person name="Zhang Y.-X."/>
        </authorList>
    </citation>
    <scope>NUCLEOTIDE SEQUENCE</scope>
    <source>
        <strain evidence="3">SYP-B3998</strain>
    </source>
</reference>
<dbReference type="SUPFAM" id="SSF46689">
    <property type="entry name" value="Homeodomain-like"/>
    <property type="match status" value="1"/>
</dbReference>
<dbReference type="InterPro" id="IPR051448">
    <property type="entry name" value="CdaR-like_regulators"/>
</dbReference>
<evidence type="ECO:0000259" key="1">
    <source>
        <dbReference type="Pfam" id="PF07905"/>
    </source>
</evidence>
<dbReference type="PANTHER" id="PTHR33744">
    <property type="entry name" value="CARBOHYDRATE DIACID REGULATOR"/>
    <property type="match status" value="1"/>
</dbReference>
<evidence type="ECO:0000313" key="3">
    <source>
        <dbReference type="EMBL" id="NEW06551.1"/>
    </source>
</evidence>
<dbReference type="PANTHER" id="PTHR33744:SF1">
    <property type="entry name" value="DNA-BINDING TRANSCRIPTIONAL ACTIVATOR ADER"/>
    <property type="match status" value="1"/>
</dbReference>
<dbReference type="InterPro" id="IPR009057">
    <property type="entry name" value="Homeodomain-like_sf"/>
</dbReference>
<feature type="domain" description="Purine catabolism PurC-like" evidence="1">
    <location>
        <begin position="14"/>
        <end position="123"/>
    </location>
</feature>
<evidence type="ECO:0000259" key="2">
    <source>
        <dbReference type="Pfam" id="PF13556"/>
    </source>
</evidence>
<protein>
    <submittedName>
        <fullName evidence="3">PucR family transcriptional regulator</fullName>
    </submittedName>
</protein>
<organism evidence="3">
    <name type="scientific">Paenibacillus sp. SYP-B3998</name>
    <dbReference type="NCBI Taxonomy" id="2678564"/>
    <lineage>
        <taxon>Bacteria</taxon>
        <taxon>Bacillati</taxon>
        <taxon>Bacillota</taxon>
        <taxon>Bacilli</taxon>
        <taxon>Bacillales</taxon>
        <taxon>Paenibacillaceae</taxon>
        <taxon>Paenibacillus</taxon>
    </lineage>
</organism>
<dbReference type="Pfam" id="PF13556">
    <property type="entry name" value="HTH_30"/>
    <property type="match status" value="1"/>
</dbReference>
<dbReference type="EMBL" id="JAAIKC010000003">
    <property type="protein sequence ID" value="NEW06551.1"/>
    <property type="molecule type" value="Genomic_DNA"/>
</dbReference>
<dbReference type="InterPro" id="IPR025736">
    <property type="entry name" value="PucR_C-HTH_dom"/>
</dbReference>
<dbReference type="InterPro" id="IPR012914">
    <property type="entry name" value="PucR_dom"/>
</dbReference>
<comment type="caution">
    <text evidence="3">The sequence shown here is derived from an EMBL/GenBank/DDBJ whole genome shotgun (WGS) entry which is preliminary data.</text>
</comment>
<dbReference type="Gene3D" id="1.10.10.2840">
    <property type="entry name" value="PucR C-terminal helix-turn-helix domain"/>
    <property type="match status" value="1"/>
</dbReference>
<dbReference type="AlphaFoldDB" id="A0A6G3ZY99"/>
<dbReference type="RefSeq" id="WP_163945774.1">
    <property type="nucleotide sequence ID" value="NZ_JAAIKC010000003.1"/>
</dbReference>
<gene>
    <name evidence="3" type="ORF">GK047_11060</name>
</gene>
<name>A0A6G3ZY99_9BACL</name>
<accession>A0A6G3ZY99</accession>
<dbReference type="InterPro" id="IPR042070">
    <property type="entry name" value="PucR_C-HTH_sf"/>
</dbReference>
<proteinExistence type="predicted"/>
<sequence length="538" mass="61894">MHLTIREALTIYPLTEAKLVAGKKGESRIVKSVNMMDAPDIANWTQSGEMLFTTAFAMKDSPEETVHLLRKLNERGAAGLGIKLGRFRTELPQIVMEEADRLHFPIIEIPFQYTFSDQMNALFNAEYRRNTQLLQNVLVKQKKLMQFSLKQDDMEAMFQLISGIIGYPMAILGAKGQILFHTSNWTNEQLQMDWTWKHKAGWVHSGKDRAYRVSLIQQDDEQLGSLLVMPDAVLLANVEEGLFQQAADILAFHMGFTFRSHVEASAQRDLQNNLLRYLEKGAPLEEFLELVQIQGLHLFTGAYQCVIGKVKRSNHSASLEEQSTNKLSELKQLKQYMETHPKATNLKANHFVLKDQLFSIYTANQSEGFPEEDLSQLLAKYAGDSVCLEEAEVGFFVSPVKSKPIFLREAYMECVETHRLSSRLELPDRVLHFETIEFAHLFQNVSSNVMEDYCTKILRPLLEKDAEYSQEMIRTLEVFIRNDGQVSEAAKQLFIHRNTVTYRLEKISDLLQVDFKKVNDLLKFKAVFLFRQFLHVRP</sequence>
<dbReference type="Pfam" id="PF07905">
    <property type="entry name" value="PucR"/>
    <property type="match status" value="1"/>
</dbReference>